<dbReference type="Gene3D" id="1.25.40.10">
    <property type="entry name" value="Tetratricopeptide repeat domain"/>
    <property type="match status" value="1"/>
</dbReference>
<evidence type="ECO:0008006" key="6">
    <source>
        <dbReference type="Google" id="ProtNLM"/>
    </source>
</evidence>
<evidence type="ECO:0000256" key="2">
    <source>
        <dbReference type="ARBA" id="ARBA00022803"/>
    </source>
</evidence>
<dbReference type="PaxDb" id="353153-Q4DKX3"/>
<dbReference type="PANTHER" id="PTHR11242:SF0">
    <property type="entry name" value="TPR_REGION DOMAIN-CONTAINING PROTEIN"/>
    <property type="match status" value="1"/>
</dbReference>
<dbReference type="PANTHER" id="PTHR11242">
    <property type="entry name" value="ARYL HYDROCARBON RECEPTOR INTERACTING PROTEIN RELATED"/>
    <property type="match status" value="1"/>
</dbReference>
<dbReference type="EMBL" id="AAHK01000370">
    <property type="protein sequence ID" value="EAN93185.1"/>
    <property type="molecule type" value="Genomic_DNA"/>
</dbReference>
<comment type="caution">
    <text evidence="4">The sequence shown here is derived from an EMBL/GenBank/DDBJ whole genome shotgun (WGS) entry which is preliminary data.</text>
</comment>
<dbReference type="AlphaFoldDB" id="Q4DKX3"/>
<dbReference type="SMR" id="Q4DKX3"/>
<dbReference type="InterPro" id="IPR011990">
    <property type="entry name" value="TPR-like_helical_dom_sf"/>
</dbReference>
<dbReference type="SUPFAM" id="SSF48452">
    <property type="entry name" value="TPR-like"/>
    <property type="match status" value="1"/>
</dbReference>
<evidence type="ECO:0000256" key="3">
    <source>
        <dbReference type="SAM" id="MobiDB-lite"/>
    </source>
</evidence>
<feature type="region of interest" description="Disordered" evidence="3">
    <location>
        <begin position="96"/>
        <end position="120"/>
    </location>
</feature>
<gene>
    <name evidence="4" type="ORF">Tc00.1047053506337.180</name>
</gene>
<accession>Q4DKX3</accession>
<dbReference type="STRING" id="353153.Q4DKX3"/>
<name>Q4DKX3_TRYCC</name>
<keyword evidence="1" id="KW-0677">Repeat</keyword>
<evidence type="ECO:0000313" key="5">
    <source>
        <dbReference type="Proteomes" id="UP000002296"/>
    </source>
</evidence>
<dbReference type="OMA" id="YALCGAQ"/>
<dbReference type="KEGG" id="tcr:506337.180"/>
<keyword evidence="2" id="KW-0802">TPR repeat</keyword>
<sequence>MMPDWLSIFPFFYFFPFELPNCLNSASLPRWYRTPTGKMNDQSPTVAPFKYVLIPSDDAEMPVEMTFSGGSDEELRASIQQYFRRQLLSREQRTEMAKHLTEKAKEGEKQEEGGAAASSVQQSAMIEDYLEQTSFEIVPLLMPGRDNKFIGTSLYIDDSGRFKDLALNSRASKIAQRDIRGDAFLLCNHDDPALDEWSRVDCTLTHYETLLKNPPMTNYDTSNRTQMASAAMLRESDTKRISEEDAIKAKKAKEDGNAFFSAGDFKAAALAYSESIDLTEGRRDLLPNGAEVTALRLSALLNRSICLHRIGKNDDAAKDARAVIHLDGANIKAHHRLAVALCGSRDYDAATEALNAFERLGGPASDAAAVRHAIGEGVKALQKEQKQKYSKLFV</sequence>
<feature type="compositionally biased region" description="Basic and acidic residues" evidence="3">
    <location>
        <begin position="96"/>
        <end position="112"/>
    </location>
</feature>
<protein>
    <recommendedName>
        <fullName evidence="6">TPR-repeat protein</fullName>
    </recommendedName>
</protein>
<dbReference type="RefSeq" id="XP_815036.1">
    <property type="nucleotide sequence ID" value="XM_809943.1"/>
</dbReference>
<reference evidence="4 5" key="1">
    <citation type="journal article" date="2005" name="Science">
        <title>The genome sequence of Trypanosoma cruzi, etiologic agent of Chagas disease.</title>
        <authorList>
            <person name="El-Sayed N.M."/>
            <person name="Myler P.J."/>
            <person name="Bartholomeu D.C."/>
            <person name="Nilsson D."/>
            <person name="Aggarwal G."/>
            <person name="Tran A.N."/>
            <person name="Ghedin E."/>
            <person name="Worthey E.A."/>
            <person name="Delcher A.L."/>
            <person name="Blandin G."/>
            <person name="Westenberger S.J."/>
            <person name="Caler E."/>
            <person name="Cerqueira G.C."/>
            <person name="Branche C."/>
            <person name="Haas B."/>
            <person name="Anupama A."/>
            <person name="Arner E."/>
            <person name="Aslund L."/>
            <person name="Attipoe P."/>
            <person name="Bontempi E."/>
            <person name="Bringaud F."/>
            <person name="Burton P."/>
            <person name="Cadag E."/>
            <person name="Campbell D.A."/>
            <person name="Carrington M."/>
            <person name="Crabtree J."/>
            <person name="Darban H."/>
            <person name="da Silveira J.F."/>
            <person name="de Jong P."/>
            <person name="Edwards K."/>
            <person name="Englund P.T."/>
            <person name="Fazelina G."/>
            <person name="Feldblyum T."/>
            <person name="Ferella M."/>
            <person name="Frasch A.C."/>
            <person name="Gull K."/>
            <person name="Horn D."/>
            <person name="Hou L."/>
            <person name="Huang Y."/>
            <person name="Kindlund E."/>
            <person name="Klingbeil M."/>
            <person name="Kluge S."/>
            <person name="Koo H."/>
            <person name="Lacerda D."/>
            <person name="Levin M.J."/>
            <person name="Lorenzi H."/>
            <person name="Louie T."/>
            <person name="Machado C.R."/>
            <person name="McCulloch R."/>
            <person name="McKenna A."/>
            <person name="Mizuno Y."/>
            <person name="Mottram J.C."/>
            <person name="Nelson S."/>
            <person name="Ochaya S."/>
            <person name="Osoegawa K."/>
            <person name="Pai G."/>
            <person name="Parsons M."/>
            <person name="Pentony M."/>
            <person name="Pettersson U."/>
            <person name="Pop M."/>
            <person name="Ramirez J.L."/>
            <person name="Rinta J."/>
            <person name="Robertson L."/>
            <person name="Salzberg S.L."/>
            <person name="Sanchez D.O."/>
            <person name="Seyler A."/>
            <person name="Sharma R."/>
            <person name="Shetty J."/>
            <person name="Simpson A.J."/>
            <person name="Sisk E."/>
            <person name="Tammi M.T."/>
            <person name="Tarleton R."/>
            <person name="Teixeira S."/>
            <person name="Van Aken S."/>
            <person name="Vogt C."/>
            <person name="Ward P.N."/>
            <person name="Wickstead B."/>
            <person name="Wortman J."/>
            <person name="White O."/>
            <person name="Fraser C.M."/>
            <person name="Stuart K.D."/>
            <person name="Andersson B."/>
        </authorList>
    </citation>
    <scope>NUCLEOTIDE SEQUENCE [LARGE SCALE GENOMIC DNA]</scope>
    <source>
        <strain evidence="4 5">CL Brener</strain>
    </source>
</reference>
<dbReference type="Proteomes" id="UP000002296">
    <property type="component" value="Unassembled WGS sequence"/>
</dbReference>
<dbReference type="GeneID" id="3546676"/>
<organism evidence="4 5">
    <name type="scientific">Trypanosoma cruzi (strain CL Brener)</name>
    <dbReference type="NCBI Taxonomy" id="353153"/>
    <lineage>
        <taxon>Eukaryota</taxon>
        <taxon>Discoba</taxon>
        <taxon>Euglenozoa</taxon>
        <taxon>Kinetoplastea</taxon>
        <taxon>Metakinetoplastina</taxon>
        <taxon>Trypanosomatida</taxon>
        <taxon>Trypanosomatidae</taxon>
        <taxon>Trypanosoma</taxon>
        <taxon>Schizotrypanum</taxon>
    </lineage>
</organism>
<dbReference type="InParanoid" id="Q4DKX3"/>
<keyword evidence="5" id="KW-1185">Reference proteome</keyword>
<dbReference type="eggNOG" id="ENOG502QWHT">
    <property type="taxonomic scope" value="Eukaryota"/>
</dbReference>
<dbReference type="InterPro" id="IPR039663">
    <property type="entry name" value="AIP/AIPL1/TTC9"/>
</dbReference>
<evidence type="ECO:0000256" key="1">
    <source>
        <dbReference type="ARBA" id="ARBA00022737"/>
    </source>
</evidence>
<proteinExistence type="predicted"/>
<evidence type="ECO:0000313" key="4">
    <source>
        <dbReference type="EMBL" id="EAN93185.1"/>
    </source>
</evidence>